<feature type="compositionally biased region" description="Basic and acidic residues" evidence="2">
    <location>
        <begin position="260"/>
        <end position="273"/>
    </location>
</feature>
<proteinExistence type="predicted"/>
<accession>A0AAV2DYV0</accession>
<feature type="region of interest" description="Disordered" evidence="2">
    <location>
        <begin position="252"/>
        <end position="273"/>
    </location>
</feature>
<keyword evidence="1" id="KW-0175">Coiled coil</keyword>
<feature type="region of interest" description="Disordered" evidence="2">
    <location>
        <begin position="31"/>
        <end position="59"/>
    </location>
</feature>
<evidence type="ECO:0000256" key="1">
    <source>
        <dbReference type="SAM" id="Coils"/>
    </source>
</evidence>
<dbReference type="PANTHER" id="PTHR35731">
    <property type="entry name" value="8-AMINO-7-OXONONANOATE SYNTHASE"/>
    <property type="match status" value="1"/>
</dbReference>
<evidence type="ECO:0000256" key="2">
    <source>
        <dbReference type="SAM" id="MobiDB-lite"/>
    </source>
</evidence>
<dbReference type="GO" id="GO:0009507">
    <property type="term" value="C:chloroplast"/>
    <property type="evidence" value="ECO:0007669"/>
    <property type="project" value="TreeGrafter"/>
</dbReference>
<keyword evidence="4" id="KW-1185">Reference proteome</keyword>
<protein>
    <submittedName>
        <fullName evidence="3">Uncharacterized protein</fullName>
    </submittedName>
</protein>
<gene>
    <name evidence="3" type="ORF">LTRI10_LOCUS20409</name>
</gene>
<sequence length="273" mass="30148">MIALKGIGAASFTPTKQPFLRTKRPATPRSYSLLCLSKSGDSDTDSTSESSEGGGGGDTRRQELLARIAMLQTEKVRLTDYLDERSDYLTQFAEEANAEIDKIGEDALTRLDEASSRIMEKIESRMQAFEESAEMEMAEIEDKESKLADFEGQMDKDRNEGLFFKNLGMMGQKAAPAVDKTKAQEEVQKIKDLAKAKAESVARKNIYLALIAILVFTIAESVITTPSPEWQKIAVLGAILVGLITQVTYEQSLSSSSDAQKLEQKDKADKEEQ</sequence>
<dbReference type="PANTHER" id="PTHR35731:SF1">
    <property type="entry name" value="8-AMINO-7-OXONONANOATE SYNTHASE"/>
    <property type="match status" value="1"/>
</dbReference>
<evidence type="ECO:0000313" key="3">
    <source>
        <dbReference type="EMBL" id="CAL1378858.1"/>
    </source>
</evidence>
<dbReference type="EMBL" id="OZ034816">
    <property type="protein sequence ID" value="CAL1378858.1"/>
    <property type="molecule type" value="Genomic_DNA"/>
</dbReference>
<organism evidence="3 4">
    <name type="scientific">Linum trigynum</name>
    <dbReference type="NCBI Taxonomy" id="586398"/>
    <lineage>
        <taxon>Eukaryota</taxon>
        <taxon>Viridiplantae</taxon>
        <taxon>Streptophyta</taxon>
        <taxon>Embryophyta</taxon>
        <taxon>Tracheophyta</taxon>
        <taxon>Spermatophyta</taxon>
        <taxon>Magnoliopsida</taxon>
        <taxon>eudicotyledons</taxon>
        <taxon>Gunneridae</taxon>
        <taxon>Pentapetalae</taxon>
        <taxon>rosids</taxon>
        <taxon>fabids</taxon>
        <taxon>Malpighiales</taxon>
        <taxon>Linaceae</taxon>
        <taxon>Linum</taxon>
    </lineage>
</organism>
<dbReference type="Proteomes" id="UP001497516">
    <property type="component" value="Chromosome 3"/>
</dbReference>
<reference evidence="3 4" key="1">
    <citation type="submission" date="2024-04" db="EMBL/GenBank/DDBJ databases">
        <authorList>
            <person name="Fracassetti M."/>
        </authorList>
    </citation>
    <scope>NUCLEOTIDE SEQUENCE [LARGE SCALE GENOMIC DNA]</scope>
</reference>
<dbReference type="AlphaFoldDB" id="A0AAV2DYV0"/>
<feature type="coiled-coil region" evidence="1">
    <location>
        <begin position="119"/>
        <end position="160"/>
    </location>
</feature>
<name>A0AAV2DYV0_9ROSI</name>
<evidence type="ECO:0000313" key="4">
    <source>
        <dbReference type="Proteomes" id="UP001497516"/>
    </source>
</evidence>